<dbReference type="PROSITE" id="PS51186">
    <property type="entry name" value="GNAT"/>
    <property type="match status" value="1"/>
</dbReference>
<dbReference type="InterPro" id="IPR016181">
    <property type="entry name" value="Acyl_CoA_acyltransferase"/>
</dbReference>
<organism evidence="2 3">
    <name type="scientific">Lactococcus cremoris subsp. cremoris TIFN6</name>
    <dbReference type="NCBI Taxonomy" id="1234876"/>
    <lineage>
        <taxon>Bacteria</taxon>
        <taxon>Bacillati</taxon>
        <taxon>Bacillota</taxon>
        <taxon>Bacilli</taxon>
        <taxon>Lactobacillales</taxon>
        <taxon>Streptococcaceae</taxon>
        <taxon>Lactococcus</taxon>
        <taxon>Lactococcus cremoris subsp. cremoris</taxon>
    </lineage>
</organism>
<comment type="caution">
    <text evidence="2">The sequence shown here is derived from an EMBL/GenBank/DDBJ whole genome shotgun (WGS) entry which is preliminary data.</text>
</comment>
<dbReference type="EMBL" id="ATBB01000510">
    <property type="protein sequence ID" value="EQC54861.1"/>
    <property type="molecule type" value="Genomic_DNA"/>
</dbReference>
<dbReference type="InterPro" id="IPR000182">
    <property type="entry name" value="GNAT_dom"/>
</dbReference>
<evidence type="ECO:0000313" key="2">
    <source>
        <dbReference type="EMBL" id="EQC54861.1"/>
    </source>
</evidence>
<protein>
    <submittedName>
        <fullName evidence="2">GNAT family acetyltraansferase</fullName>
    </submittedName>
</protein>
<sequence length="177" mass="20244">MIYMRKAGPKDLLAIMKIIEEARAFLAASGSDQWQNAYPAVLDIEEDFAKEQAYVLLVDDKIAGYCAIITGEEPAYSQITDGTWSNQNLDYVTIHRIALSNEFRGQSLTRYLFSNIFTLMLSKGYSDFLLDTHPVNKLMQHVFEREGFVKRGLVQFEGERFAYQLEVGGRINEIKKN</sequence>
<dbReference type="PATRIC" id="fig|1234876.3.peg.2117"/>
<name>T0S8J8_LACLC</name>
<evidence type="ECO:0000313" key="3">
    <source>
        <dbReference type="Proteomes" id="UP000015854"/>
    </source>
</evidence>
<dbReference type="AlphaFoldDB" id="T0S8J8"/>
<feature type="domain" description="N-acetyltransferase" evidence="1">
    <location>
        <begin position="2"/>
        <end position="168"/>
    </location>
</feature>
<reference evidence="2 3" key="1">
    <citation type="journal article" date="2013" name="ISME J.">
        <title>Multifactorial diversity sustains microbial community stability.</title>
        <authorList>
            <person name="Erkus O."/>
            <person name="de Jager V.C."/>
            <person name="Spus M."/>
            <person name="van Alen-Boerrigter I.J."/>
            <person name="van Rijswijck I.M."/>
            <person name="Hazelwood L."/>
            <person name="Janssen P.W."/>
            <person name="van Hijum S.A."/>
            <person name="Kleerebezem M."/>
            <person name="Smid E.J."/>
        </authorList>
    </citation>
    <scope>NUCLEOTIDE SEQUENCE [LARGE SCALE GENOMIC DNA]</scope>
    <source>
        <strain evidence="2 3">TIFN6</strain>
    </source>
</reference>
<dbReference type="Proteomes" id="UP000015854">
    <property type="component" value="Unassembled WGS sequence"/>
</dbReference>
<accession>T0S8J8</accession>
<dbReference type="Pfam" id="PF00583">
    <property type="entry name" value="Acetyltransf_1"/>
    <property type="match status" value="1"/>
</dbReference>
<dbReference type="SUPFAM" id="SSF55729">
    <property type="entry name" value="Acyl-CoA N-acyltransferases (Nat)"/>
    <property type="match status" value="1"/>
</dbReference>
<dbReference type="GO" id="GO:0016747">
    <property type="term" value="F:acyltransferase activity, transferring groups other than amino-acyl groups"/>
    <property type="evidence" value="ECO:0007669"/>
    <property type="project" value="InterPro"/>
</dbReference>
<evidence type="ECO:0000259" key="1">
    <source>
        <dbReference type="PROSITE" id="PS51186"/>
    </source>
</evidence>
<gene>
    <name evidence="2" type="ORF">LLT6_04620</name>
</gene>
<proteinExistence type="predicted"/>
<dbReference type="Gene3D" id="3.40.630.30">
    <property type="match status" value="1"/>
</dbReference>